<evidence type="ECO:0000313" key="1">
    <source>
        <dbReference type="EMBL" id="GAI37331.1"/>
    </source>
</evidence>
<sequence length="53" mass="5822">MISAEAKEITKIIYTRYGSDTGILFGIGSGLRSSVESIVQSVLEIMKEQKKNT</sequence>
<accession>X1P4G2</accession>
<protein>
    <submittedName>
        <fullName evidence="1">Uncharacterized protein</fullName>
    </submittedName>
</protein>
<dbReference type="AlphaFoldDB" id="X1P4G2"/>
<proteinExistence type="predicted"/>
<reference evidence="1" key="1">
    <citation type="journal article" date="2014" name="Front. Microbiol.">
        <title>High frequency of phylogenetically diverse reductive dehalogenase-homologous genes in deep subseafloor sedimentary metagenomes.</title>
        <authorList>
            <person name="Kawai M."/>
            <person name="Futagami T."/>
            <person name="Toyoda A."/>
            <person name="Takaki Y."/>
            <person name="Nishi S."/>
            <person name="Hori S."/>
            <person name="Arai W."/>
            <person name="Tsubouchi T."/>
            <person name="Morono Y."/>
            <person name="Uchiyama I."/>
            <person name="Ito T."/>
            <person name="Fujiyama A."/>
            <person name="Inagaki F."/>
            <person name="Takami H."/>
        </authorList>
    </citation>
    <scope>NUCLEOTIDE SEQUENCE</scope>
    <source>
        <strain evidence="1">Expedition CK06-06</strain>
    </source>
</reference>
<gene>
    <name evidence="1" type="ORF">S06H3_51564</name>
</gene>
<dbReference type="EMBL" id="BARV01032730">
    <property type="protein sequence ID" value="GAI37331.1"/>
    <property type="molecule type" value="Genomic_DNA"/>
</dbReference>
<name>X1P4G2_9ZZZZ</name>
<organism evidence="1">
    <name type="scientific">marine sediment metagenome</name>
    <dbReference type="NCBI Taxonomy" id="412755"/>
    <lineage>
        <taxon>unclassified sequences</taxon>
        <taxon>metagenomes</taxon>
        <taxon>ecological metagenomes</taxon>
    </lineage>
</organism>
<comment type="caution">
    <text evidence="1">The sequence shown here is derived from an EMBL/GenBank/DDBJ whole genome shotgun (WGS) entry which is preliminary data.</text>
</comment>